<dbReference type="GO" id="GO:0005737">
    <property type="term" value="C:cytoplasm"/>
    <property type="evidence" value="ECO:0007669"/>
    <property type="project" value="TreeGrafter"/>
</dbReference>
<proteinExistence type="inferred from homology"/>
<dbReference type="PANTHER" id="PTHR42800">
    <property type="entry name" value="EXOINULINASE INUD (AFU_ORTHOLOGUE AFUA_5G00480)"/>
    <property type="match status" value="1"/>
</dbReference>
<dbReference type="InterPro" id="IPR000772">
    <property type="entry name" value="Ricin_B_lectin"/>
</dbReference>
<dbReference type="SUPFAM" id="SSF50370">
    <property type="entry name" value="Ricin B-like lectins"/>
    <property type="match status" value="1"/>
</dbReference>
<keyword evidence="3 4" id="KW-0326">Glycosidase</keyword>
<name>A0A495XT78_9PSEU</name>
<organism evidence="7 8">
    <name type="scientific">Saccharothrix variisporea</name>
    <dbReference type="NCBI Taxonomy" id="543527"/>
    <lineage>
        <taxon>Bacteria</taxon>
        <taxon>Bacillati</taxon>
        <taxon>Actinomycetota</taxon>
        <taxon>Actinomycetes</taxon>
        <taxon>Pseudonocardiales</taxon>
        <taxon>Pseudonocardiaceae</taxon>
        <taxon>Saccharothrix</taxon>
    </lineage>
</organism>
<dbReference type="PROSITE" id="PS50231">
    <property type="entry name" value="RICIN_B_LECTIN"/>
    <property type="match status" value="1"/>
</dbReference>
<dbReference type="RefSeq" id="WP_121229993.1">
    <property type="nucleotide sequence ID" value="NZ_RBXR01000001.1"/>
</dbReference>
<evidence type="ECO:0000256" key="2">
    <source>
        <dbReference type="ARBA" id="ARBA00022801"/>
    </source>
</evidence>
<dbReference type="AlphaFoldDB" id="A0A495XT78"/>
<evidence type="ECO:0000313" key="7">
    <source>
        <dbReference type="EMBL" id="RKT74878.1"/>
    </source>
</evidence>
<dbReference type="SMART" id="SM00640">
    <property type="entry name" value="Glyco_32"/>
    <property type="match status" value="1"/>
</dbReference>
<dbReference type="GO" id="GO:0005987">
    <property type="term" value="P:sucrose catabolic process"/>
    <property type="evidence" value="ECO:0007669"/>
    <property type="project" value="TreeGrafter"/>
</dbReference>
<feature type="domain" description="Ricin B lectin" evidence="6">
    <location>
        <begin position="507"/>
        <end position="630"/>
    </location>
</feature>
<dbReference type="InterPro" id="IPR001362">
    <property type="entry name" value="Glyco_hydro_32"/>
</dbReference>
<dbReference type="InterPro" id="IPR035992">
    <property type="entry name" value="Ricin_B-like_lectins"/>
</dbReference>
<dbReference type="Gene3D" id="2.60.120.560">
    <property type="entry name" value="Exo-inulinase, domain 1"/>
    <property type="match status" value="1"/>
</dbReference>
<reference evidence="7 8" key="1">
    <citation type="submission" date="2018-10" db="EMBL/GenBank/DDBJ databases">
        <title>Sequencing the genomes of 1000 actinobacteria strains.</title>
        <authorList>
            <person name="Klenk H.-P."/>
        </authorList>
    </citation>
    <scope>NUCLEOTIDE SEQUENCE [LARGE SCALE GENOMIC DNA]</scope>
    <source>
        <strain evidence="7 8">DSM 43911</strain>
    </source>
</reference>
<dbReference type="SUPFAM" id="SSF49899">
    <property type="entry name" value="Concanavalin A-like lectins/glucanases"/>
    <property type="match status" value="1"/>
</dbReference>
<dbReference type="InterPro" id="IPR023296">
    <property type="entry name" value="Glyco_hydro_beta-prop_sf"/>
</dbReference>
<dbReference type="InterPro" id="IPR013148">
    <property type="entry name" value="Glyco_hydro_32_N"/>
</dbReference>
<evidence type="ECO:0000256" key="1">
    <source>
        <dbReference type="ARBA" id="ARBA00009902"/>
    </source>
</evidence>
<feature type="signal peptide" evidence="5">
    <location>
        <begin position="1"/>
        <end position="36"/>
    </location>
</feature>
<comment type="similarity">
    <text evidence="1 4">Belongs to the glycosyl hydrolase 32 family.</text>
</comment>
<dbReference type="SUPFAM" id="SSF75005">
    <property type="entry name" value="Arabinanase/levansucrase/invertase"/>
    <property type="match status" value="1"/>
</dbReference>
<dbReference type="OrthoDB" id="9807660at2"/>
<dbReference type="EMBL" id="RBXR01000001">
    <property type="protein sequence ID" value="RKT74878.1"/>
    <property type="molecule type" value="Genomic_DNA"/>
</dbReference>
<dbReference type="InterPro" id="IPR013189">
    <property type="entry name" value="Glyco_hydro_32_C"/>
</dbReference>
<dbReference type="CDD" id="cd18622">
    <property type="entry name" value="GH32_Inu-like"/>
    <property type="match status" value="1"/>
</dbReference>
<dbReference type="Pfam" id="PF08244">
    <property type="entry name" value="Glyco_hydro_32C"/>
    <property type="match status" value="1"/>
</dbReference>
<evidence type="ECO:0000313" key="8">
    <source>
        <dbReference type="Proteomes" id="UP000272729"/>
    </source>
</evidence>
<accession>A0A495XT78</accession>
<sequence>MPGSAFTRSLRRGTTTLAAVAVLVAASVIAAPAAQAATYPEYPYDATDYDEPFRGQFHFSSQGGWMNDVNAPLYYNGVYHLFYQHNPHGTYWDTMHWGHATSTDLVHWTQKPIALEPGVHNATLFSGGGWVDHDNVTGLKTGADAPILLFTNTNGVSIAYSTDGAKTFRMHNGGAKVISTPYESRDPKVFRDAARNRWGMVFWGNDGGNTAKFYSSTDLLTWTYRGEYRADWLFECPDLYQLPVDGNTANPKWVLQDASGEYVVGTLNSNGVFAPDSGWTGPQRMDVGRTAFDGTAYAGLTFTNLPTNRVVQMFWQPGNKGSTWTGNASFPAQLGLRTFPEGIRVTRNPVGEISALRQPAQTWSDLTVSNDLATNPFNGTTADTYEIEATYDLNGATATDFGFELHRRADGTRDAAIGYDRVRQTLADTPMPPVNNRVRLRILVDRGQLETFGNDGKVSVTDNVDFDSSSGSLGIRAYANNGTVRIESLTFRRLSKAWTSAPSGPDQGVGMIKWNGTDKCVDRDGATAAVAVWDCWNGTNQRWTFTAAGKIKIGDECLDQPGETIGNGAVLKTRPCWGGDNQRWVRVGANQYRNSWSQRCLDLPSGDPTNGRRLQVWDCVGGANQSWSMPTG</sequence>
<dbReference type="Pfam" id="PF00251">
    <property type="entry name" value="Glyco_hydro_32N"/>
    <property type="match status" value="1"/>
</dbReference>
<gene>
    <name evidence="7" type="ORF">DFJ66_8252</name>
</gene>
<dbReference type="PANTHER" id="PTHR42800:SF1">
    <property type="entry name" value="EXOINULINASE INUD (AFU_ORTHOLOGUE AFUA_5G00480)"/>
    <property type="match status" value="1"/>
</dbReference>
<protein>
    <submittedName>
        <fullName evidence="7">Levanase</fullName>
    </submittedName>
</protein>
<comment type="caution">
    <text evidence="7">The sequence shown here is derived from an EMBL/GenBank/DDBJ whole genome shotgun (WGS) entry which is preliminary data.</text>
</comment>
<evidence type="ECO:0000256" key="4">
    <source>
        <dbReference type="RuleBase" id="RU362110"/>
    </source>
</evidence>
<dbReference type="Pfam" id="PF00652">
    <property type="entry name" value="Ricin_B_lectin"/>
    <property type="match status" value="1"/>
</dbReference>
<keyword evidence="2 4" id="KW-0378">Hydrolase</keyword>
<evidence type="ECO:0000256" key="5">
    <source>
        <dbReference type="SAM" id="SignalP"/>
    </source>
</evidence>
<keyword evidence="8" id="KW-1185">Reference proteome</keyword>
<dbReference type="Gene3D" id="2.80.10.50">
    <property type="match status" value="1"/>
</dbReference>
<dbReference type="Gene3D" id="2.115.10.20">
    <property type="entry name" value="Glycosyl hydrolase domain, family 43"/>
    <property type="match status" value="1"/>
</dbReference>
<keyword evidence="5" id="KW-0732">Signal</keyword>
<dbReference type="GO" id="GO:0004575">
    <property type="term" value="F:sucrose alpha-glucosidase activity"/>
    <property type="evidence" value="ECO:0007669"/>
    <property type="project" value="TreeGrafter"/>
</dbReference>
<dbReference type="Proteomes" id="UP000272729">
    <property type="component" value="Unassembled WGS sequence"/>
</dbReference>
<dbReference type="SMART" id="SM00458">
    <property type="entry name" value="RICIN"/>
    <property type="match status" value="1"/>
</dbReference>
<feature type="chain" id="PRO_5019856035" evidence="5">
    <location>
        <begin position="37"/>
        <end position="632"/>
    </location>
</feature>
<dbReference type="InterPro" id="IPR013320">
    <property type="entry name" value="ConA-like_dom_sf"/>
</dbReference>
<evidence type="ECO:0000259" key="6">
    <source>
        <dbReference type="SMART" id="SM00458"/>
    </source>
</evidence>
<evidence type="ECO:0000256" key="3">
    <source>
        <dbReference type="ARBA" id="ARBA00023295"/>
    </source>
</evidence>